<protein>
    <submittedName>
        <fullName evidence="2">Uncharacterized protein</fullName>
    </submittedName>
</protein>
<sequence>MRRGVLGPMTLLILQHSEGGPFGPNVTDTSETKRVKKSYGRLTKFSFLSQVYRLQHNLKSIVRESPAPNATQAPELKCFFLLVVKDRKILGHCNCAPTLEVQI</sequence>
<dbReference type="EMBL" id="BMAV01004506">
    <property type="protein sequence ID" value="GFY44970.1"/>
    <property type="molecule type" value="Genomic_DNA"/>
</dbReference>
<evidence type="ECO:0000313" key="2">
    <source>
        <dbReference type="EMBL" id="GFY44970.1"/>
    </source>
</evidence>
<organism evidence="2 3">
    <name type="scientific">Trichonephila inaurata madagascariensis</name>
    <dbReference type="NCBI Taxonomy" id="2747483"/>
    <lineage>
        <taxon>Eukaryota</taxon>
        <taxon>Metazoa</taxon>
        <taxon>Ecdysozoa</taxon>
        <taxon>Arthropoda</taxon>
        <taxon>Chelicerata</taxon>
        <taxon>Arachnida</taxon>
        <taxon>Araneae</taxon>
        <taxon>Araneomorphae</taxon>
        <taxon>Entelegynae</taxon>
        <taxon>Araneoidea</taxon>
        <taxon>Nephilidae</taxon>
        <taxon>Trichonephila</taxon>
        <taxon>Trichonephila inaurata</taxon>
    </lineage>
</organism>
<evidence type="ECO:0000313" key="3">
    <source>
        <dbReference type="Proteomes" id="UP000886998"/>
    </source>
</evidence>
<dbReference type="EMBL" id="BMAV01004506">
    <property type="protein sequence ID" value="GFY44967.1"/>
    <property type="molecule type" value="Genomic_DNA"/>
</dbReference>
<comment type="caution">
    <text evidence="2">The sequence shown here is derived from an EMBL/GenBank/DDBJ whole genome shotgun (WGS) entry which is preliminary data.</text>
</comment>
<evidence type="ECO:0000313" key="1">
    <source>
        <dbReference type="EMBL" id="GFY44967.1"/>
    </source>
</evidence>
<name>A0A8X7BV25_9ARAC</name>
<accession>A0A8X7BV25</accession>
<proteinExistence type="predicted"/>
<dbReference type="AlphaFoldDB" id="A0A8X7BV25"/>
<gene>
    <name evidence="1" type="ORF">TNIN_226121</name>
    <name evidence="2" type="ORF">TNIN_226151</name>
</gene>
<reference evidence="2" key="1">
    <citation type="submission" date="2020-08" db="EMBL/GenBank/DDBJ databases">
        <title>Multicomponent nature underlies the extraordinary mechanical properties of spider dragline silk.</title>
        <authorList>
            <person name="Kono N."/>
            <person name="Nakamura H."/>
            <person name="Mori M."/>
            <person name="Yoshida Y."/>
            <person name="Ohtoshi R."/>
            <person name="Malay A.D."/>
            <person name="Moran D.A.P."/>
            <person name="Tomita M."/>
            <person name="Numata K."/>
            <person name="Arakawa K."/>
        </authorList>
    </citation>
    <scope>NUCLEOTIDE SEQUENCE</scope>
</reference>
<dbReference type="Proteomes" id="UP000886998">
    <property type="component" value="Unassembled WGS sequence"/>
</dbReference>
<keyword evidence="3" id="KW-1185">Reference proteome</keyword>